<comment type="similarity">
    <text evidence="3">Belongs to the midasin family.</text>
</comment>
<keyword evidence="5" id="KW-0547">Nucleotide-binding</keyword>
<keyword evidence="12" id="KW-1185">Reference proteome</keyword>
<name>R7TC54_CAPTE</name>
<evidence type="ECO:0000256" key="8">
    <source>
        <dbReference type="ARBA" id="ARBA00023242"/>
    </source>
</evidence>
<evidence type="ECO:0000259" key="9">
    <source>
        <dbReference type="SMART" id="SM00382"/>
    </source>
</evidence>
<dbReference type="CDD" id="cd00009">
    <property type="entry name" value="AAA"/>
    <property type="match status" value="2"/>
</dbReference>
<keyword evidence="6" id="KW-0067">ATP-binding</keyword>
<dbReference type="Pfam" id="PF17865">
    <property type="entry name" value="AAA_lid_5"/>
    <property type="match status" value="1"/>
</dbReference>
<comment type="subcellular location">
    <subcellularLocation>
        <location evidence="1">Nucleus</location>
        <location evidence="1">Nucleolus</location>
    </subcellularLocation>
    <subcellularLocation>
        <location evidence="2">Nucleus</location>
        <location evidence="2">Nucleoplasm</location>
    </subcellularLocation>
</comment>
<dbReference type="GO" id="GO:0016887">
    <property type="term" value="F:ATP hydrolysis activity"/>
    <property type="evidence" value="ECO:0007669"/>
    <property type="project" value="InterPro"/>
</dbReference>
<gene>
    <name evidence="10" type="ORF">CAPTEDRAFT_156074</name>
</gene>
<feature type="domain" description="AAA+ ATPase" evidence="9">
    <location>
        <begin position="1526"/>
        <end position="1678"/>
    </location>
</feature>
<dbReference type="Pfam" id="PF07728">
    <property type="entry name" value="AAA_5"/>
    <property type="match status" value="8"/>
</dbReference>
<feature type="domain" description="AAA+ ATPase" evidence="9">
    <location>
        <begin position="883"/>
        <end position="1028"/>
    </location>
</feature>
<reference evidence="12" key="1">
    <citation type="submission" date="2012-12" db="EMBL/GenBank/DDBJ databases">
        <authorList>
            <person name="Hellsten U."/>
            <person name="Grimwood J."/>
            <person name="Chapman J.A."/>
            <person name="Shapiro H."/>
            <person name="Aerts A."/>
            <person name="Otillar R.P."/>
            <person name="Terry A.Y."/>
            <person name="Boore J.L."/>
            <person name="Simakov O."/>
            <person name="Marletaz F."/>
            <person name="Cho S.-J."/>
            <person name="Edsinger-Gonzales E."/>
            <person name="Havlak P."/>
            <person name="Kuo D.-H."/>
            <person name="Larsson T."/>
            <person name="Lv J."/>
            <person name="Arendt D."/>
            <person name="Savage R."/>
            <person name="Osoegawa K."/>
            <person name="de Jong P."/>
            <person name="Lindberg D.R."/>
            <person name="Seaver E.C."/>
            <person name="Weisblat D.A."/>
            <person name="Putnam N.H."/>
            <person name="Grigoriev I.V."/>
            <person name="Rokhsar D.S."/>
        </authorList>
    </citation>
    <scope>NUCLEOTIDE SEQUENCE</scope>
    <source>
        <strain evidence="12">I ESC-2004</strain>
    </source>
</reference>
<dbReference type="FunFam" id="3.40.50.300:FF:000582">
    <property type="entry name" value="Midasin"/>
    <property type="match status" value="1"/>
</dbReference>
<dbReference type="GO" id="GO:0030687">
    <property type="term" value="C:preribosome, large subunit precursor"/>
    <property type="evidence" value="ECO:0007669"/>
    <property type="project" value="TreeGrafter"/>
</dbReference>
<evidence type="ECO:0000256" key="5">
    <source>
        <dbReference type="ARBA" id="ARBA00022741"/>
    </source>
</evidence>
<evidence type="ECO:0000256" key="3">
    <source>
        <dbReference type="ARBA" id="ARBA00007188"/>
    </source>
</evidence>
<keyword evidence="7" id="KW-0143">Chaperone</keyword>
<protein>
    <recommendedName>
        <fullName evidence="4">Midasin</fullName>
    </recommendedName>
</protein>
<organism evidence="10">
    <name type="scientific">Capitella teleta</name>
    <name type="common">Polychaete worm</name>
    <dbReference type="NCBI Taxonomy" id="283909"/>
    <lineage>
        <taxon>Eukaryota</taxon>
        <taxon>Metazoa</taxon>
        <taxon>Spiralia</taxon>
        <taxon>Lophotrochozoa</taxon>
        <taxon>Annelida</taxon>
        <taxon>Polychaeta</taxon>
        <taxon>Sedentaria</taxon>
        <taxon>Scolecida</taxon>
        <taxon>Capitellidae</taxon>
        <taxon>Capitella</taxon>
    </lineage>
</organism>
<proteinExistence type="inferred from homology"/>
<dbReference type="GO" id="GO:0000055">
    <property type="term" value="P:ribosomal large subunit export from nucleus"/>
    <property type="evidence" value="ECO:0007669"/>
    <property type="project" value="TreeGrafter"/>
</dbReference>
<reference evidence="11" key="3">
    <citation type="submission" date="2015-06" db="UniProtKB">
        <authorList>
            <consortium name="EnsemblMetazoa"/>
        </authorList>
    </citation>
    <scope>IDENTIFICATION</scope>
</reference>
<dbReference type="EMBL" id="AMQN01015054">
    <property type="status" value="NOT_ANNOTATED_CDS"/>
    <property type="molecule type" value="Genomic_DNA"/>
</dbReference>
<dbReference type="InterPro" id="IPR040848">
    <property type="entry name" value="AAA_lid_7"/>
</dbReference>
<feature type="domain" description="AAA+ ATPase" evidence="9">
    <location>
        <begin position="515"/>
        <end position="732"/>
    </location>
</feature>
<feature type="domain" description="AAA+ ATPase" evidence="9">
    <location>
        <begin position="251"/>
        <end position="376"/>
    </location>
</feature>
<dbReference type="InterPro" id="IPR041190">
    <property type="entry name" value="Midasin_AAA_lid_5"/>
</dbReference>
<dbReference type="HOGENOM" id="CLU_000050_1_1_1"/>
<feature type="domain" description="AAA+ ATPase" evidence="9">
    <location>
        <begin position="1841"/>
        <end position="2099"/>
    </location>
</feature>
<evidence type="ECO:0000256" key="4">
    <source>
        <dbReference type="ARBA" id="ARBA00017143"/>
    </source>
</evidence>
<dbReference type="InterPro" id="IPR027417">
    <property type="entry name" value="P-loop_NTPase"/>
</dbReference>
<evidence type="ECO:0000313" key="11">
    <source>
        <dbReference type="EnsemblMetazoa" id="CapteP156074"/>
    </source>
</evidence>
<evidence type="ECO:0000256" key="6">
    <source>
        <dbReference type="ARBA" id="ARBA00022840"/>
    </source>
</evidence>
<dbReference type="InterPro" id="IPR003593">
    <property type="entry name" value="AAA+_ATPase"/>
</dbReference>
<dbReference type="Pfam" id="PF21108">
    <property type="entry name" value="MDN1_4th"/>
    <property type="match status" value="1"/>
</dbReference>
<dbReference type="PANTHER" id="PTHR48103">
    <property type="entry name" value="MIDASIN-RELATED"/>
    <property type="match status" value="1"/>
</dbReference>
<dbReference type="FunFam" id="3.40.50.300:FF:004102">
    <property type="entry name" value="Uncharacterized protein"/>
    <property type="match status" value="1"/>
</dbReference>
<dbReference type="FunFam" id="3.40.50.300:FF:000764">
    <property type="entry name" value="Midasin"/>
    <property type="match status" value="1"/>
</dbReference>
<dbReference type="GO" id="GO:0000027">
    <property type="term" value="P:ribosomal large subunit assembly"/>
    <property type="evidence" value="ECO:0007669"/>
    <property type="project" value="TreeGrafter"/>
</dbReference>
<dbReference type="GO" id="GO:0005524">
    <property type="term" value="F:ATP binding"/>
    <property type="evidence" value="ECO:0007669"/>
    <property type="project" value="UniProtKB-KW"/>
</dbReference>
<dbReference type="OrthoDB" id="422220at2759"/>
<dbReference type="SUPFAM" id="SSF52540">
    <property type="entry name" value="P-loop containing nucleoside triphosphate hydrolases"/>
    <property type="match status" value="6"/>
</dbReference>
<dbReference type="EnsemblMetazoa" id="CapteT156074">
    <property type="protein sequence ID" value="CapteP156074"/>
    <property type="gene ID" value="CapteG156074"/>
</dbReference>
<feature type="non-terminal residue" evidence="10">
    <location>
        <position position="2279"/>
    </location>
</feature>
<dbReference type="OMA" id="KRCAIAP"/>
<dbReference type="GO" id="GO:0005654">
    <property type="term" value="C:nucleoplasm"/>
    <property type="evidence" value="ECO:0007669"/>
    <property type="project" value="UniProtKB-SubCell"/>
</dbReference>
<feature type="domain" description="AAA+ ATPase" evidence="9">
    <location>
        <begin position="1193"/>
        <end position="1357"/>
    </location>
</feature>
<dbReference type="InterPro" id="IPR011704">
    <property type="entry name" value="ATPase_dyneun-rel_AAA"/>
</dbReference>
<dbReference type="InterPro" id="IPR048617">
    <property type="entry name" value="MDN1_AAA_lid_4"/>
</dbReference>
<dbReference type="Pfam" id="PF17867">
    <property type="entry name" value="AAA_lid_7"/>
    <property type="match status" value="2"/>
</dbReference>
<evidence type="ECO:0000256" key="7">
    <source>
        <dbReference type="ARBA" id="ARBA00023186"/>
    </source>
</evidence>
<accession>R7TC54</accession>
<evidence type="ECO:0000313" key="12">
    <source>
        <dbReference type="Proteomes" id="UP000014760"/>
    </source>
</evidence>
<dbReference type="FunFam" id="3.40.50.300:FF:001053">
    <property type="entry name" value="Midasin"/>
    <property type="match status" value="1"/>
</dbReference>
<evidence type="ECO:0000313" key="10">
    <source>
        <dbReference type="EMBL" id="ELT89072.1"/>
    </source>
</evidence>
<dbReference type="FunFam" id="3.40.50.300:FF:000142">
    <property type="entry name" value="Midasin"/>
    <property type="match status" value="1"/>
</dbReference>
<evidence type="ECO:0000256" key="2">
    <source>
        <dbReference type="ARBA" id="ARBA00004642"/>
    </source>
</evidence>
<evidence type="ECO:0000256" key="1">
    <source>
        <dbReference type="ARBA" id="ARBA00004604"/>
    </source>
</evidence>
<dbReference type="Proteomes" id="UP000014760">
    <property type="component" value="Unassembled WGS sequence"/>
</dbReference>
<reference evidence="10 12" key="2">
    <citation type="journal article" date="2013" name="Nature">
        <title>Insights into bilaterian evolution from three spiralian genomes.</title>
        <authorList>
            <person name="Simakov O."/>
            <person name="Marletaz F."/>
            <person name="Cho S.J."/>
            <person name="Edsinger-Gonzales E."/>
            <person name="Havlak P."/>
            <person name="Hellsten U."/>
            <person name="Kuo D.H."/>
            <person name="Larsson T."/>
            <person name="Lv J."/>
            <person name="Arendt D."/>
            <person name="Savage R."/>
            <person name="Osoegawa K."/>
            <person name="de Jong P."/>
            <person name="Grimwood J."/>
            <person name="Chapman J.A."/>
            <person name="Shapiro H."/>
            <person name="Aerts A."/>
            <person name="Otillar R.P."/>
            <person name="Terry A.Y."/>
            <person name="Boore J.L."/>
            <person name="Grigoriev I.V."/>
            <person name="Lindberg D.R."/>
            <person name="Seaver E.C."/>
            <person name="Weisblat D.A."/>
            <person name="Putnam N.H."/>
            <person name="Rokhsar D.S."/>
        </authorList>
    </citation>
    <scope>NUCLEOTIDE SEQUENCE</scope>
    <source>
        <strain evidence="10 12">I ESC-2004</strain>
    </source>
</reference>
<dbReference type="STRING" id="283909.R7TC54"/>
<keyword evidence="8" id="KW-0539">Nucleus</keyword>
<dbReference type="GO" id="GO:0005730">
    <property type="term" value="C:nucleolus"/>
    <property type="evidence" value="ECO:0007669"/>
    <property type="project" value="UniProtKB-SubCell"/>
</dbReference>
<dbReference type="Gene3D" id="3.40.50.300">
    <property type="entry name" value="P-loop containing nucleotide triphosphate hydrolases"/>
    <property type="match status" value="7"/>
</dbReference>
<dbReference type="PANTHER" id="PTHR48103:SF2">
    <property type="entry name" value="MIDASIN"/>
    <property type="match status" value="1"/>
</dbReference>
<sequence>MWSPGDRDAILESLSDLLLSAECTKEIAIHFRAIILDLILRGKKRIVTKDYKIRSHLDHQKFCISLSKILLLCPEISSVTLDYLLATPPFYSDQSDSGEPQRKKSRKSKVMEILEAILVFMQKFSSELREKWSWTDLVNFINSPNIEVKWLAVKIVSTLLSLSPSQQNDLVSKCFSDEQCIDLAISDLSDDLVISICGILLPKESTIQQVFIKSCKFEFLSHSFTQNIQHPLVPVTTTQRCLRSLAMAVVANRPALLEGPVGSGKTALVEHLASQLGKGSAPGLIKIQLGDQTDSKALLGTYRCTEIPGEFVWQPGSLTVAVTQGHWVLLEDIDYAPMDVVSTLVPLLETGVLSLPGHGDEIRPHPSFRLFASRSGSTLFKQSSTGAALLEKLWSRVIVEPLSSTELQQVIEEKHPQLSTVAPRLVEIYLLLSSGRHEQLRGTALASCRSNRGQTEHHSIKGEGLFTPGFLSFLHCYPRLSITAPNTNRLAPPASYALTRQASSLLERVAVATAHAEPVLLVGETGTGKTASVQHLASLLGHQMSVLNLNQQSDSSQLLGGFKPVDIRLVVAPFKEDFELLFQKTFSQKQNAKFLSHIQECFGRKRWKDLFQLMKHTLKTALKKSAEDAHLNSQWKKISRRLHQLLSQVNQSDNALAFSFIEGTLVKALKRGDWILLDEINLASAETLECLSGLLESASGSVVLIERGDTEPIVRHPDFRLFACMNPATDVGKKDLPPGIRNRFTEFYVDELDDPQDLKTLVAEYLRGLSLSGTQIGGIVKFYLTIRNEASKKLTDGTGHKPHFSLRTLCRALRQSALNKCRNVQRSLYEQPIPEPTDGGKYLQFEGYWISVGDLEPEVPDGYILTPSVRANLRDLARVVSAGRNNVLLQGETSVGKTSLINWLAKSSGNTCMRINNHDHTDMQEYVGCYAADHTGKLAFKEGVLVEAMRKGHWVILDELNLAPTDVLEALNRVLDDNRELMIPETQEVIKAHPKFMLFATQNPPGLYGGRKVLSRAFRNRFVELHFDEIPSSELETILHQRCCMPMSYCRKLVAVMLELQTRRRGSGVFAGKQGFITLRDLFRWAERYHLASSAEQKKFFDWDQLLADNGYMLLAGRVRRNEETLIIQEVLEKHLKRKVHANSLFDLHDGTSPTTRPILEAAMQAPPADFGHIVWTHNMRRMAALVGQALKFGEPVLLVGDTGCGKTTICQLFAALNKQSLHSINCHMHTETADFLGGLRPVRQHSEDDLRLFEWVDGPLVTALNEGSIFLMDEISLADDSVLERLNSVLEPERTLLLAEKGGGDDSQVIVIVAKESFRMVSTMNPGGDFGKKESSEREDLTRIMSHNLISLPNPFTQNTLANAAMDFVSWFSNNQLTKRSTVSIRDLLSWVHFINATARSDEAMEVDEADLHPGLAYVHGACMVFLDAVGMGATGGLERAARAVRESGMSFLRDQMRKLDASVDFSLEDCPTVHSDLQMFGLKPFFIQKGECFTGNETIPELSYALDAPTTAKNAGRLMRAMQLTRPLLLEGSPGVGKTSLVAALAKCTGHELVRINLSQQTDVSDLFGTDLPVEGGSGGQFAWRDGPLLQALKSGHWVVLDELNLASQSVLEGLNACLDHRGEVYIPELGRSFFVQKGKTRLFGCQNPLHQGGGRKGLPRSFLNRFTQVYVEPLTPEDLLFIASSMYPQIPKETLETMVTFNQTVDQMTNLEMRFGHHGAPWEFNLRDVFRWCDLLITNQAPGMYDPQDYVGLIYVDRMRTSHDKTSMEKLYASVAGSTIAQLPCSCHISSCTLQVGRAFMLRRQVPDFCHVGAHDEGLLLLHRQLKPLESLMLCVQMKWMAILVGPSGSGKSSLVQLLAQLSGHPLHTLPMNSSMDTTELLGGFEQADLKRHVEAVIVKVQSLVYEVSAGILTANGAVSAPTVFKIMQTWMKFKRTSSTQQSHADELVFIKSRIDSLAGILDVLHRQLSSPPEEVSARINDLTTKLAKLKEDLSREQGGRFEWIDSVLVQALQQGHWLLIDNVNFCSASVLDRLNGLLEPQGVLSINERGVIDGQVPAIEPHPDFRLILAMDPRNGEISRAMRNRGVEIYMSGENDDGAFSQRDLQQLIRHFGLLGHTPASVLHRLHCALQSAQSAATTEPLTLSHLWRAVQLICQEIEHGAGLRSAMKQACVEVYVRGSTSRDSQLAFTEIIDEHLQNFDLKQTEAASLLEPGLWPESPVDTLALQNNVNLCNIKKNCDLFLHFIDQIAIYSGSKLLQLSASESVDPSLVGEIL</sequence>
<dbReference type="EMBL" id="KB311548">
    <property type="protein sequence ID" value="ELT89072.1"/>
    <property type="molecule type" value="Genomic_DNA"/>
</dbReference>
<dbReference type="SMART" id="SM00382">
    <property type="entry name" value="AAA"/>
    <property type="match status" value="6"/>
</dbReference>